<reference evidence="2 3" key="1">
    <citation type="submission" date="2018-05" db="EMBL/GenBank/DDBJ databases">
        <title>Streptomyces venezuelae.</title>
        <authorList>
            <person name="Kim W."/>
            <person name="Lee N."/>
            <person name="Cho B.-K."/>
        </authorList>
    </citation>
    <scope>NUCLEOTIDE SEQUENCE [LARGE SCALE GENOMIC DNA]</scope>
    <source>
        <strain evidence="2 3">ATCC 21018</strain>
    </source>
</reference>
<proteinExistence type="predicted"/>
<organism evidence="2 3">
    <name type="scientific">Streptomyces venezuelae</name>
    <dbReference type="NCBI Taxonomy" id="54571"/>
    <lineage>
        <taxon>Bacteria</taxon>
        <taxon>Bacillati</taxon>
        <taxon>Actinomycetota</taxon>
        <taxon>Actinomycetes</taxon>
        <taxon>Kitasatosporales</taxon>
        <taxon>Streptomycetaceae</taxon>
        <taxon>Streptomyces</taxon>
    </lineage>
</organism>
<feature type="signal peptide" evidence="1">
    <location>
        <begin position="1"/>
        <end position="29"/>
    </location>
</feature>
<evidence type="ECO:0008006" key="4">
    <source>
        <dbReference type="Google" id="ProtNLM"/>
    </source>
</evidence>
<name>A0A5P2DSL9_STRVZ</name>
<accession>A0A5P2DSL9</accession>
<dbReference type="Proteomes" id="UP000324101">
    <property type="component" value="Chromosome"/>
</dbReference>
<evidence type="ECO:0000313" key="3">
    <source>
        <dbReference type="Proteomes" id="UP000324101"/>
    </source>
</evidence>
<protein>
    <recommendedName>
        <fullName evidence="4">Secreted protein</fullName>
    </recommendedName>
</protein>
<gene>
    <name evidence="2" type="ORF">DEJ51_32005</name>
</gene>
<dbReference type="RefSeq" id="WP_150261107.1">
    <property type="nucleotide sequence ID" value="NZ_CP029189.1"/>
</dbReference>
<feature type="chain" id="PRO_5024954641" description="Secreted protein" evidence="1">
    <location>
        <begin position="30"/>
        <end position="144"/>
    </location>
</feature>
<sequence length="144" mass="15294">MTISVKRTLVAASAVASALVIGLAGTASATTFGFNQTSGSGKAEISGTYEYHVSGTIPQTNEKLYSGSFKGSTAKDKVAGDGYEAVLALAYQDWKDGAWHPVKNYVAVVNGTKSWTFKNKKDVKAYACDRKVGTTKLLNCRAAW</sequence>
<evidence type="ECO:0000313" key="2">
    <source>
        <dbReference type="EMBL" id="QES58195.1"/>
    </source>
</evidence>
<dbReference type="AlphaFoldDB" id="A0A5P2DSL9"/>
<dbReference type="OrthoDB" id="4274192at2"/>
<evidence type="ECO:0000256" key="1">
    <source>
        <dbReference type="SAM" id="SignalP"/>
    </source>
</evidence>
<dbReference type="EMBL" id="CP029189">
    <property type="protein sequence ID" value="QES58195.1"/>
    <property type="molecule type" value="Genomic_DNA"/>
</dbReference>
<keyword evidence="1" id="KW-0732">Signal</keyword>